<gene>
    <name evidence="7" type="ORF">GCM10022222_01370</name>
</gene>
<evidence type="ECO:0000256" key="1">
    <source>
        <dbReference type="ARBA" id="ARBA00002190"/>
    </source>
</evidence>
<evidence type="ECO:0000313" key="8">
    <source>
        <dbReference type="Proteomes" id="UP001500689"/>
    </source>
</evidence>
<dbReference type="PANTHER" id="PTHR33217:SF8">
    <property type="entry name" value="MUTATOR FAMILY TRANSPOSASE"/>
    <property type="match status" value="1"/>
</dbReference>
<sequence length="218" mass="24204">MTCEGRRDILGLWAGDGAGAQYLLHVLTELKNRGVADVLMVVCDDLSGLPDAITAVWPQTIAQTCVVHLLRNSFRYAGCQHWAAIARALKPVYTAPTDAAARERFAGFAATWGARDPAIVRLWDNAWAEFVPFLAFDPEIRRVICSTNAIESVNARIRRAVKGPRAVPERAGRTQVRLLGDHEPRPTGTGRKRWTMRWKPTLNAFEIAFDGRLATGRK</sequence>
<dbReference type="PROSITE" id="PS01007">
    <property type="entry name" value="TRANSPOSASE_MUTATOR"/>
    <property type="match status" value="1"/>
</dbReference>
<dbReference type="EMBL" id="BAAAZN010000001">
    <property type="protein sequence ID" value="GAA3523147.1"/>
    <property type="molecule type" value="Genomic_DNA"/>
</dbReference>
<comment type="function">
    <text evidence="1 6">Required for the transposition of the insertion element.</text>
</comment>
<protein>
    <recommendedName>
        <fullName evidence="6">Mutator family transposase</fullName>
    </recommendedName>
</protein>
<dbReference type="InterPro" id="IPR001207">
    <property type="entry name" value="Transposase_mutator"/>
</dbReference>
<comment type="similarity">
    <text evidence="2 6">Belongs to the transposase mutator family.</text>
</comment>
<evidence type="ECO:0000256" key="3">
    <source>
        <dbReference type="ARBA" id="ARBA00022578"/>
    </source>
</evidence>
<evidence type="ECO:0000256" key="2">
    <source>
        <dbReference type="ARBA" id="ARBA00010961"/>
    </source>
</evidence>
<dbReference type="Proteomes" id="UP001500689">
    <property type="component" value="Unassembled WGS sequence"/>
</dbReference>
<dbReference type="PANTHER" id="PTHR33217">
    <property type="entry name" value="TRANSPOSASE FOR INSERTION SEQUENCE ELEMENT IS1081"/>
    <property type="match status" value="1"/>
</dbReference>
<keyword evidence="5 6" id="KW-0233">DNA recombination</keyword>
<keyword evidence="4 6" id="KW-0238">DNA-binding</keyword>
<keyword evidence="8" id="KW-1185">Reference proteome</keyword>
<dbReference type="Pfam" id="PF00872">
    <property type="entry name" value="Transposase_mut"/>
    <property type="match status" value="1"/>
</dbReference>
<evidence type="ECO:0000256" key="5">
    <source>
        <dbReference type="ARBA" id="ARBA00023172"/>
    </source>
</evidence>
<evidence type="ECO:0000256" key="6">
    <source>
        <dbReference type="RuleBase" id="RU365089"/>
    </source>
</evidence>
<evidence type="ECO:0000313" key="7">
    <source>
        <dbReference type="EMBL" id="GAA3523147.1"/>
    </source>
</evidence>
<proteinExistence type="inferred from homology"/>
<name>A0ABP6UV31_9PSEU</name>
<keyword evidence="6" id="KW-0814">Transposable element</keyword>
<reference evidence="8" key="1">
    <citation type="journal article" date="2019" name="Int. J. Syst. Evol. Microbiol.">
        <title>The Global Catalogue of Microorganisms (GCM) 10K type strain sequencing project: providing services to taxonomists for standard genome sequencing and annotation.</title>
        <authorList>
            <consortium name="The Broad Institute Genomics Platform"/>
            <consortium name="The Broad Institute Genome Sequencing Center for Infectious Disease"/>
            <person name="Wu L."/>
            <person name="Ma J."/>
        </authorList>
    </citation>
    <scope>NUCLEOTIDE SEQUENCE [LARGE SCALE GENOMIC DNA]</scope>
    <source>
        <strain evidence="8">JCM 16898</strain>
    </source>
</reference>
<organism evidence="7 8">
    <name type="scientific">Amycolatopsis ultiminotia</name>
    <dbReference type="NCBI Taxonomy" id="543629"/>
    <lineage>
        <taxon>Bacteria</taxon>
        <taxon>Bacillati</taxon>
        <taxon>Actinomycetota</taxon>
        <taxon>Actinomycetes</taxon>
        <taxon>Pseudonocardiales</taxon>
        <taxon>Pseudonocardiaceae</taxon>
        <taxon>Amycolatopsis</taxon>
    </lineage>
</organism>
<evidence type="ECO:0000256" key="4">
    <source>
        <dbReference type="ARBA" id="ARBA00023125"/>
    </source>
</evidence>
<accession>A0ABP6UV31</accession>
<comment type="caution">
    <text evidence="7">The sequence shown here is derived from an EMBL/GenBank/DDBJ whole genome shotgun (WGS) entry which is preliminary data.</text>
</comment>
<keyword evidence="3 6" id="KW-0815">Transposition</keyword>